<dbReference type="Proteomes" id="UP000305654">
    <property type="component" value="Unassembled WGS sequence"/>
</dbReference>
<dbReference type="Gene3D" id="3.40.50.1820">
    <property type="entry name" value="alpha/beta hydrolase"/>
    <property type="match status" value="1"/>
</dbReference>
<feature type="domain" description="AB hydrolase-1" evidence="1">
    <location>
        <begin position="67"/>
        <end position="299"/>
    </location>
</feature>
<proteinExistence type="predicted"/>
<dbReference type="SUPFAM" id="SSF53474">
    <property type="entry name" value="alpha/beta-Hydrolases"/>
    <property type="match status" value="1"/>
</dbReference>
<dbReference type="InterPro" id="IPR029058">
    <property type="entry name" value="AB_hydrolase_fold"/>
</dbReference>
<dbReference type="InterPro" id="IPR000073">
    <property type="entry name" value="AB_hydrolase_1"/>
</dbReference>
<dbReference type="PANTHER" id="PTHR43689:SF8">
    <property type="entry name" value="ALPHA_BETA-HYDROLASES SUPERFAMILY PROTEIN"/>
    <property type="match status" value="1"/>
</dbReference>
<gene>
    <name evidence="2" type="ORF">FE263_02185</name>
</gene>
<name>A0A5R9JF56_9PROT</name>
<keyword evidence="2" id="KW-0378">Hydrolase</keyword>
<evidence type="ECO:0000313" key="2">
    <source>
        <dbReference type="EMBL" id="TLU74046.1"/>
    </source>
</evidence>
<dbReference type="AlphaFoldDB" id="A0A5R9JF56"/>
<sequence length="315" mass="34786">MRPRTRRWLQAAAVLPALALIATAGWLYTPDKPAADLDTLYLRAPTDMRLIDGLHLHVRDTGPRDAPALILLHGFGASLQTWDAWAGRLEAHYRVIRYDLPGFGLTGTDPTGDYTDARGVRVLLALMDQMRIGRATLIGNSLGGKIAWNFALDHPDRVDRLVLISPDGFASPGFEYGKKAELSLVMRLLPYVMPRSMLRQSLLPAYGDPTRLTDATLTRYRDLMLAPGVRRAMLARMQQVMLADPAPLLARIHAPTLLLWGDRDGMIPIANARDYLRAMPDATLVTLPGLGHVPFEEAPDRSLAPVLEFLAPHPA</sequence>
<keyword evidence="3" id="KW-1185">Reference proteome</keyword>
<dbReference type="InterPro" id="IPR000639">
    <property type="entry name" value="Epox_hydrolase-like"/>
</dbReference>
<dbReference type="Pfam" id="PF00561">
    <property type="entry name" value="Abhydrolase_1"/>
    <property type="match status" value="1"/>
</dbReference>
<dbReference type="GO" id="GO:0016787">
    <property type="term" value="F:hydrolase activity"/>
    <property type="evidence" value="ECO:0007669"/>
    <property type="project" value="UniProtKB-KW"/>
</dbReference>
<evidence type="ECO:0000313" key="3">
    <source>
        <dbReference type="Proteomes" id="UP000305654"/>
    </source>
</evidence>
<comment type="caution">
    <text evidence="2">The sequence shown here is derived from an EMBL/GenBank/DDBJ whole genome shotgun (WGS) entry which is preliminary data.</text>
</comment>
<evidence type="ECO:0000259" key="1">
    <source>
        <dbReference type="Pfam" id="PF00561"/>
    </source>
</evidence>
<reference evidence="2 3" key="1">
    <citation type="submission" date="2019-05" db="EMBL/GenBank/DDBJ databases">
        <authorList>
            <person name="Pankratov T."/>
            <person name="Grouzdev D."/>
        </authorList>
    </citation>
    <scope>NUCLEOTIDE SEQUENCE [LARGE SCALE GENOMIC DNA]</scope>
    <source>
        <strain evidence="2 3">KEBCLARHB70R</strain>
    </source>
</reference>
<dbReference type="RefSeq" id="WP_138324299.1">
    <property type="nucleotide sequence ID" value="NZ_VCDI01000001.1"/>
</dbReference>
<organism evidence="2 3">
    <name type="scientific">Lichenicoccus roseus</name>
    <dbReference type="NCBI Taxonomy" id="2683649"/>
    <lineage>
        <taxon>Bacteria</taxon>
        <taxon>Pseudomonadati</taxon>
        <taxon>Pseudomonadota</taxon>
        <taxon>Alphaproteobacteria</taxon>
        <taxon>Acetobacterales</taxon>
        <taxon>Acetobacteraceae</taxon>
        <taxon>Lichenicoccus</taxon>
    </lineage>
</organism>
<dbReference type="PANTHER" id="PTHR43689">
    <property type="entry name" value="HYDROLASE"/>
    <property type="match status" value="1"/>
</dbReference>
<dbReference type="OrthoDB" id="9799612at2"/>
<dbReference type="PRINTS" id="PR00111">
    <property type="entry name" value="ABHYDROLASE"/>
</dbReference>
<protein>
    <submittedName>
        <fullName evidence="2">Alpha/beta hydrolase</fullName>
    </submittedName>
</protein>
<accession>A0A5R9JF56</accession>
<dbReference type="PRINTS" id="PR00412">
    <property type="entry name" value="EPOXHYDRLASE"/>
</dbReference>
<dbReference type="EMBL" id="VCDI01000001">
    <property type="protein sequence ID" value="TLU74046.1"/>
    <property type="molecule type" value="Genomic_DNA"/>
</dbReference>